<dbReference type="InterPro" id="IPR029058">
    <property type="entry name" value="AB_hydrolase_fold"/>
</dbReference>
<feature type="active site" description="Proton donor" evidence="4">
    <location>
        <position position="310"/>
    </location>
</feature>
<evidence type="ECO:0000256" key="1">
    <source>
        <dbReference type="ARBA" id="ARBA00010088"/>
    </source>
</evidence>
<evidence type="ECO:0000256" key="4">
    <source>
        <dbReference type="PIRSR" id="PIRSR001112-1"/>
    </source>
</evidence>
<dbReference type="STRING" id="1745343.A0A2J6PN55"/>
<dbReference type="Gene3D" id="3.40.50.1820">
    <property type="entry name" value="alpha/beta hydrolase"/>
    <property type="match status" value="1"/>
</dbReference>
<dbReference type="PANTHER" id="PTHR21661:SF35">
    <property type="entry name" value="EPOXIDE HYDROLASE"/>
    <property type="match status" value="1"/>
</dbReference>
<proteinExistence type="inferred from homology"/>
<dbReference type="GO" id="GO:0097176">
    <property type="term" value="P:epoxide metabolic process"/>
    <property type="evidence" value="ECO:0007669"/>
    <property type="project" value="TreeGrafter"/>
</dbReference>
<dbReference type="EMBL" id="KZ613513">
    <property type="protein sequence ID" value="PMD15453.1"/>
    <property type="molecule type" value="Genomic_DNA"/>
</dbReference>
<feature type="active site" description="Nucleophile" evidence="4">
    <location>
        <position position="181"/>
    </location>
</feature>
<dbReference type="InterPro" id="IPR000639">
    <property type="entry name" value="Epox_hydrolase-like"/>
</dbReference>
<dbReference type="InterPro" id="IPR016292">
    <property type="entry name" value="Epoxide_hydrolase"/>
</dbReference>
<dbReference type="AlphaFoldDB" id="A0A2J6PN55"/>
<evidence type="ECO:0000256" key="3">
    <source>
        <dbReference type="ARBA" id="ARBA00022801"/>
    </source>
</evidence>
<dbReference type="PRINTS" id="PR00412">
    <property type="entry name" value="EPOXHYDRLASE"/>
</dbReference>
<sequence length="400" mass="45385">MPSITPYKISVPDSSLSKLKSKLSDSTFPSEVDFSDSWDYGTPLSGVKRFATYWRDHFDWRAQEKLLNEKLPQFTTTVETDNFGPLKMHFVHQKGKGKKNIPLLFCHGWPGSFLEVMKILPLLTQGNEEGVSFDVVAPSLPNYAFSEGVKKKNFGTPQYAEAIHKVMLNLGYEKYVTQGGDWGYHITRLIGVMYPNHCLASHINFVVISKEDLKPYVEATGISLTQEEKAGIARTNWFHEEGSRYNYEQSTKPSTIGFALADSPIALLSWIYEKLHDWTDAYPWTDDEILTWVSIYQFSIAGPEASVRIYYEAMHTQKELMKKRLDYNAKVKLGISYFPRDLCIPPSEFSKKLGDVVFERRHKDGGHFAAHERPELLVGDLMEMFGPEGGAGDVAQKVAV</sequence>
<feature type="domain" description="Epoxide hydrolase N-terminal" evidence="5">
    <location>
        <begin position="4"/>
        <end position="116"/>
    </location>
</feature>
<dbReference type="InterPro" id="IPR010497">
    <property type="entry name" value="Epoxide_hydro_N"/>
</dbReference>
<dbReference type="Pfam" id="PF06441">
    <property type="entry name" value="EHN"/>
    <property type="match status" value="1"/>
</dbReference>
<keyword evidence="2" id="KW-0058">Aromatic hydrocarbons catabolism</keyword>
<dbReference type="GO" id="GO:0004301">
    <property type="term" value="F:epoxide hydrolase activity"/>
    <property type="evidence" value="ECO:0007669"/>
    <property type="project" value="TreeGrafter"/>
</dbReference>
<dbReference type="OrthoDB" id="7130006at2759"/>
<keyword evidence="7" id="KW-1185">Reference proteome</keyword>
<reference evidence="6 7" key="1">
    <citation type="submission" date="2016-05" db="EMBL/GenBank/DDBJ databases">
        <title>A degradative enzymes factory behind the ericoid mycorrhizal symbiosis.</title>
        <authorList>
            <consortium name="DOE Joint Genome Institute"/>
            <person name="Martino E."/>
            <person name="Morin E."/>
            <person name="Grelet G."/>
            <person name="Kuo A."/>
            <person name="Kohler A."/>
            <person name="Daghino S."/>
            <person name="Barry K."/>
            <person name="Choi C."/>
            <person name="Cichocki N."/>
            <person name="Clum A."/>
            <person name="Copeland A."/>
            <person name="Hainaut M."/>
            <person name="Haridas S."/>
            <person name="Labutti K."/>
            <person name="Lindquist E."/>
            <person name="Lipzen A."/>
            <person name="Khouja H.-R."/>
            <person name="Murat C."/>
            <person name="Ohm R."/>
            <person name="Olson A."/>
            <person name="Spatafora J."/>
            <person name="Veneault-Fourrey C."/>
            <person name="Henrissat B."/>
            <person name="Grigoriev I."/>
            <person name="Martin F."/>
            <person name="Perotto S."/>
        </authorList>
    </citation>
    <scope>NUCLEOTIDE SEQUENCE [LARGE SCALE GENOMIC DNA]</scope>
    <source>
        <strain evidence="6 7">UAMH 7357</strain>
    </source>
</reference>
<dbReference type="PIRSF" id="PIRSF001112">
    <property type="entry name" value="Epoxide_hydrolase"/>
    <property type="match status" value="1"/>
</dbReference>
<evidence type="ECO:0000313" key="6">
    <source>
        <dbReference type="EMBL" id="PMD15453.1"/>
    </source>
</evidence>
<comment type="similarity">
    <text evidence="1">Belongs to the peptidase S33 family.</text>
</comment>
<evidence type="ECO:0000313" key="7">
    <source>
        <dbReference type="Proteomes" id="UP000235672"/>
    </source>
</evidence>
<organism evidence="6 7">
    <name type="scientific">Hyaloscypha hepaticicola</name>
    <dbReference type="NCBI Taxonomy" id="2082293"/>
    <lineage>
        <taxon>Eukaryota</taxon>
        <taxon>Fungi</taxon>
        <taxon>Dikarya</taxon>
        <taxon>Ascomycota</taxon>
        <taxon>Pezizomycotina</taxon>
        <taxon>Leotiomycetes</taxon>
        <taxon>Helotiales</taxon>
        <taxon>Hyaloscyphaceae</taxon>
        <taxon>Hyaloscypha</taxon>
    </lineage>
</organism>
<keyword evidence="3 6" id="KW-0378">Hydrolase</keyword>
<evidence type="ECO:0000259" key="5">
    <source>
        <dbReference type="Pfam" id="PF06441"/>
    </source>
</evidence>
<name>A0A2J6PN55_9HELO</name>
<dbReference type="SUPFAM" id="SSF53474">
    <property type="entry name" value="alpha/beta-Hydrolases"/>
    <property type="match status" value="1"/>
</dbReference>
<dbReference type="Proteomes" id="UP000235672">
    <property type="component" value="Unassembled WGS sequence"/>
</dbReference>
<dbReference type="PANTHER" id="PTHR21661">
    <property type="entry name" value="EPOXIDE HYDROLASE 1-RELATED"/>
    <property type="match status" value="1"/>
</dbReference>
<gene>
    <name evidence="6" type="ORF">NA56DRAFT_608900</name>
</gene>
<accession>A0A2J6PN55</accession>
<feature type="active site" description="Proton acceptor" evidence="4">
    <location>
        <position position="367"/>
    </location>
</feature>
<protein>
    <submittedName>
        <fullName evidence="6">Alpha/beta-hydrolase</fullName>
    </submittedName>
</protein>
<evidence type="ECO:0000256" key="2">
    <source>
        <dbReference type="ARBA" id="ARBA00022797"/>
    </source>
</evidence>